<evidence type="ECO:0000256" key="3">
    <source>
        <dbReference type="ARBA" id="ARBA00022448"/>
    </source>
</evidence>
<protein>
    <recommendedName>
        <fullName evidence="10">Major facilitator superfamily (MFS) profile domain-containing protein</fullName>
    </recommendedName>
</protein>
<feature type="transmembrane region" description="Helical" evidence="9">
    <location>
        <begin position="409"/>
        <end position="427"/>
    </location>
</feature>
<feature type="transmembrane region" description="Helical" evidence="9">
    <location>
        <begin position="213"/>
        <end position="238"/>
    </location>
</feature>
<dbReference type="InterPro" id="IPR036259">
    <property type="entry name" value="MFS_trans_sf"/>
</dbReference>
<evidence type="ECO:0000256" key="4">
    <source>
        <dbReference type="ARBA" id="ARBA00022692"/>
    </source>
</evidence>
<feature type="transmembrane region" description="Helical" evidence="9">
    <location>
        <begin position="473"/>
        <end position="494"/>
    </location>
</feature>
<dbReference type="Pfam" id="PF07690">
    <property type="entry name" value="MFS_1"/>
    <property type="match status" value="1"/>
</dbReference>
<feature type="region of interest" description="Disordered" evidence="8">
    <location>
        <begin position="1"/>
        <end position="40"/>
    </location>
</feature>
<keyword evidence="5 9" id="KW-1133">Transmembrane helix</keyword>
<keyword evidence="6" id="KW-0406">Ion transport</keyword>
<comment type="subcellular location">
    <subcellularLocation>
        <location evidence="1">Endomembrane system</location>
        <topology evidence="1">Multi-pass membrane protein</topology>
    </subcellularLocation>
</comment>
<keyword evidence="7 9" id="KW-0472">Membrane</keyword>
<dbReference type="PROSITE" id="PS50850">
    <property type="entry name" value="MFS"/>
    <property type="match status" value="1"/>
</dbReference>
<dbReference type="GO" id="GO:0012505">
    <property type="term" value="C:endomembrane system"/>
    <property type="evidence" value="ECO:0007669"/>
    <property type="project" value="UniProtKB-SubCell"/>
</dbReference>
<feature type="transmembrane region" description="Helical" evidence="9">
    <location>
        <begin position="259"/>
        <end position="289"/>
    </location>
</feature>
<feature type="transmembrane region" description="Helical" evidence="9">
    <location>
        <begin position="378"/>
        <end position="400"/>
    </location>
</feature>
<dbReference type="GO" id="GO:0005886">
    <property type="term" value="C:plasma membrane"/>
    <property type="evidence" value="ECO:0007669"/>
    <property type="project" value="TreeGrafter"/>
</dbReference>
<organism evidence="11 12">
    <name type="scientific">Rhizoctonia solani</name>
    <dbReference type="NCBI Taxonomy" id="456999"/>
    <lineage>
        <taxon>Eukaryota</taxon>
        <taxon>Fungi</taxon>
        <taxon>Dikarya</taxon>
        <taxon>Basidiomycota</taxon>
        <taxon>Agaricomycotina</taxon>
        <taxon>Agaricomycetes</taxon>
        <taxon>Cantharellales</taxon>
        <taxon>Ceratobasidiaceae</taxon>
        <taxon>Rhizoctonia</taxon>
    </lineage>
</organism>
<feature type="transmembrane region" description="Helical" evidence="9">
    <location>
        <begin position="127"/>
        <end position="144"/>
    </location>
</feature>
<dbReference type="PANTHER" id="PTHR23501">
    <property type="entry name" value="MAJOR FACILITATOR SUPERFAMILY"/>
    <property type="match status" value="1"/>
</dbReference>
<evidence type="ECO:0000313" key="12">
    <source>
        <dbReference type="Proteomes" id="UP000663853"/>
    </source>
</evidence>
<sequence length="594" mass="64977">MAAVPPHLSPPHRKMSLSSDEKSARHTPPTSEVEGGDDPHAEGVRRIAAISSSFDLKSKFFVFFGVFLVAYAYGLDGQTRYTYQTYATNDYARHSLLGTFNTVRAICAAAIQPPYARVADRFGRLELILFATTFYVFGTILVAASNGVRMFVTGQLFYQIGYTGLMLLIEVLIADLTGLKDRVLFSYIPALPFIINTWVSGDLASTVLLHAGWRWGIGMWCIILPICAIPVAGSIIYARRKAQREGKLVPRSKSKNHNLIEAFIELTWQLDVIGMILLAAMLSLILLPLTLAGGVKETWKSAHIIVMLVIGIIVCIPAFLIWEIKFARYPAVPFDQFTNRTILAGMIVAIGLNMSWYLQGDFLYTVLAVSFDQTVTSATRITSLYSFTSVLVGAGAGLLIRKVRYIKPFVVTGTLVFILAMGLLIKFRDGSAGVKGMIGAQVVLGFGGGLFPYPTQALVQAASSHEQMATMTALYLSFYQIGSALGNAISTAIWTQTLPKKLAEHLGDAMAAANAYASPLTYIASYPVGTPERTAMVAAYSDVQRYLAITGLCLSLIVFVSSLFLRNYKVDERQSLSEEERLGRKTPENITQAA</sequence>
<dbReference type="SUPFAM" id="SSF103473">
    <property type="entry name" value="MFS general substrate transporter"/>
    <property type="match status" value="2"/>
</dbReference>
<evidence type="ECO:0000256" key="2">
    <source>
        <dbReference type="ARBA" id="ARBA00008335"/>
    </source>
</evidence>
<feature type="transmembrane region" description="Helical" evidence="9">
    <location>
        <begin position="301"/>
        <end position="322"/>
    </location>
</feature>
<feature type="transmembrane region" description="Helical" evidence="9">
    <location>
        <begin position="342"/>
        <end position="358"/>
    </location>
</feature>
<accession>A0A8H3DQV9</accession>
<evidence type="ECO:0000256" key="7">
    <source>
        <dbReference type="ARBA" id="ARBA00023136"/>
    </source>
</evidence>
<dbReference type="Gene3D" id="1.20.1250.20">
    <property type="entry name" value="MFS general substrate transporter like domains"/>
    <property type="match status" value="2"/>
</dbReference>
<gene>
    <name evidence="11" type="ORF">RDB_LOCUS181968</name>
</gene>
<dbReference type="Proteomes" id="UP000663853">
    <property type="component" value="Unassembled WGS sequence"/>
</dbReference>
<feature type="domain" description="Major facilitator superfamily (MFS) profile" evidence="10">
    <location>
        <begin position="58"/>
        <end position="569"/>
    </location>
</feature>
<dbReference type="AlphaFoldDB" id="A0A8H3DQV9"/>
<comment type="caution">
    <text evidence="11">The sequence shown here is derived from an EMBL/GenBank/DDBJ whole genome shotgun (WGS) entry which is preliminary data.</text>
</comment>
<feature type="transmembrane region" description="Helical" evidence="9">
    <location>
        <begin position="56"/>
        <end position="75"/>
    </location>
</feature>
<evidence type="ECO:0000256" key="6">
    <source>
        <dbReference type="ARBA" id="ARBA00023065"/>
    </source>
</evidence>
<dbReference type="FunFam" id="1.20.1250.20:FF:000197">
    <property type="entry name" value="Siderophore iron transporter 1"/>
    <property type="match status" value="1"/>
</dbReference>
<proteinExistence type="inferred from homology"/>
<comment type="similarity">
    <text evidence="2">Belongs to the major facilitator superfamily.</text>
</comment>
<dbReference type="InterPro" id="IPR020846">
    <property type="entry name" value="MFS_dom"/>
</dbReference>
<feature type="transmembrane region" description="Helical" evidence="9">
    <location>
        <begin position="156"/>
        <end position="176"/>
    </location>
</feature>
<feature type="transmembrane region" description="Helical" evidence="9">
    <location>
        <begin position="433"/>
        <end position="453"/>
    </location>
</feature>
<feature type="transmembrane region" description="Helical" evidence="9">
    <location>
        <begin position="546"/>
        <end position="565"/>
    </location>
</feature>
<evidence type="ECO:0000256" key="8">
    <source>
        <dbReference type="SAM" id="MobiDB-lite"/>
    </source>
</evidence>
<keyword evidence="3" id="KW-0813">Transport</keyword>
<dbReference type="PANTHER" id="PTHR23501:SF92">
    <property type="entry name" value="GLUTATHIONE EXCHANGER 1-RELATED"/>
    <property type="match status" value="1"/>
</dbReference>
<evidence type="ECO:0000256" key="9">
    <source>
        <dbReference type="SAM" id="Phobius"/>
    </source>
</evidence>
<dbReference type="GO" id="GO:0022857">
    <property type="term" value="F:transmembrane transporter activity"/>
    <property type="evidence" value="ECO:0007669"/>
    <property type="project" value="InterPro"/>
</dbReference>
<name>A0A8H3DQV9_9AGAM</name>
<keyword evidence="4 9" id="KW-0812">Transmembrane</keyword>
<reference evidence="11" key="1">
    <citation type="submission" date="2021-01" db="EMBL/GenBank/DDBJ databases">
        <authorList>
            <person name="Kaushik A."/>
        </authorList>
    </citation>
    <scope>NUCLEOTIDE SEQUENCE</scope>
    <source>
        <strain evidence="11">AG6-10EEA</strain>
    </source>
</reference>
<feature type="transmembrane region" description="Helical" evidence="9">
    <location>
        <begin position="183"/>
        <end position="201"/>
    </location>
</feature>
<evidence type="ECO:0000256" key="1">
    <source>
        <dbReference type="ARBA" id="ARBA00004127"/>
    </source>
</evidence>
<dbReference type="InterPro" id="IPR011701">
    <property type="entry name" value="MFS"/>
</dbReference>
<dbReference type="EMBL" id="CAJMXA010004198">
    <property type="protein sequence ID" value="CAE6536813.1"/>
    <property type="molecule type" value="Genomic_DNA"/>
</dbReference>
<dbReference type="GO" id="GO:0006811">
    <property type="term" value="P:monoatomic ion transport"/>
    <property type="evidence" value="ECO:0007669"/>
    <property type="project" value="UniProtKB-KW"/>
</dbReference>
<evidence type="ECO:0000313" key="11">
    <source>
        <dbReference type="EMBL" id="CAE6536813.1"/>
    </source>
</evidence>
<evidence type="ECO:0000259" key="10">
    <source>
        <dbReference type="PROSITE" id="PS50850"/>
    </source>
</evidence>
<evidence type="ECO:0000256" key="5">
    <source>
        <dbReference type="ARBA" id="ARBA00022989"/>
    </source>
</evidence>